<dbReference type="EMBL" id="KV878582">
    <property type="protein sequence ID" value="OJJ63357.1"/>
    <property type="molecule type" value="Genomic_DNA"/>
</dbReference>
<dbReference type="VEuPathDB" id="FungiDB:ASPSYDRAFT_25440"/>
<dbReference type="CDD" id="cd04275">
    <property type="entry name" value="ZnMc_pappalysin_like"/>
    <property type="match status" value="1"/>
</dbReference>
<dbReference type="GO" id="GO:0046872">
    <property type="term" value="F:metal ion binding"/>
    <property type="evidence" value="ECO:0007669"/>
    <property type="project" value="UniProtKB-KW"/>
</dbReference>
<accession>A0A1L9TV90</accession>
<feature type="region of interest" description="Disordered" evidence="9">
    <location>
        <begin position="325"/>
        <end position="347"/>
    </location>
</feature>
<evidence type="ECO:0000256" key="5">
    <source>
        <dbReference type="ARBA" id="ARBA00022801"/>
    </source>
</evidence>
<dbReference type="PANTHER" id="PTHR47466:SF1">
    <property type="entry name" value="METALLOPROTEASE MEP1 (AFU_ORTHOLOGUE AFUA_1G07730)-RELATED"/>
    <property type="match status" value="1"/>
</dbReference>
<keyword evidence="8" id="KW-1015">Disulfide bond</keyword>
<name>A0A1L9TV90_9EURO</name>
<protein>
    <recommendedName>
        <fullName evidence="11">Peptidase M43 pregnancy-associated plasma-A domain-containing protein</fullName>
    </recommendedName>
</protein>
<dbReference type="InterPro" id="IPR008754">
    <property type="entry name" value="Peptidase_M43"/>
</dbReference>
<keyword evidence="2" id="KW-0645">Protease</keyword>
<feature type="domain" description="Peptidase M43 pregnancy-associated plasma-A" evidence="11">
    <location>
        <begin position="116"/>
        <end position="262"/>
    </location>
</feature>
<reference evidence="13" key="1">
    <citation type="journal article" date="2017" name="Genome Biol.">
        <title>Comparative genomics reveals high biological diversity and specific adaptations in the industrially and medically important fungal genus Aspergillus.</title>
        <authorList>
            <person name="de Vries R.P."/>
            <person name="Riley R."/>
            <person name="Wiebenga A."/>
            <person name="Aguilar-Osorio G."/>
            <person name="Amillis S."/>
            <person name="Uchima C.A."/>
            <person name="Anderluh G."/>
            <person name="Asadollahi M."/>
            <person name="Askin M."/>
            <person name="Barry K."/>
            <person name="Battaglia E."/>
            <person name="Bayram O."/>
            <person name="Benocci T."/>
            <person name="Braus-Stromeyer S.A."/>
            <person name="Caldana C."/>
            <person name="Canovas D."/>
            <person name="Cerqueira G.C."/>
            <person name="Chen F."/>
            <person name="Chen W."/>
            <person name="Choi C."/>
            <person name="Clum A."/>
            <person name="Dos Santos R.A."/>
            <person name="Damasio A.R."/>
            <person name="Diallinas G."/>
            <person name="Emri T."/>
            <person name="Fekete E."/>
            <person name="Flipphi M."/>
            <person name="Freyberg S."/>
            <person name="Gallo A."/>
            <person name="Gournas C."/>
            <person name="Habgood R."/>
            <person name="Hainaut M."/>
            <person name="Harispe M.L."/>
            <person name="Henrissat B."/>
            <person name="Hilden K.S."/>
            <person name="Hope R."/>
            <person name="Hossain A."/>
            <person name="Karabika E."/>
            <person name="Karaffa L."/>
            <person name="Karanyi Z."/>
            <person name="Krasevec N."/>
            <person name="Kuo A."/>
            <person name="Kusch H."/>
            <person name="LaButti K."/>
            <person name="Lagendijk E.L."/>
            <person name="Lapidus A."/>
            <person name="Levasseur A."/>
            <person name="Lindquist E."/>
            <person name="Lipzen A."/>
            <person name="Logrieco A.F."/>
            <person name="MacCabe A."/>
            <person name="Maekelae M.R."/>
            <person name="Malavazi I."/>
            <person name="Melin P."/>
            <person name="Meyer V."/>
            <person name="Mielnichuk N."/>
            <person name="Miskei M."/>
            <person name="Molnar A.P."/>
            <person name="Mule G."/>
            <person name="Ngan C.Y."/>
            <person name="Orejas M."/>
            <person name="Orosz E."/>
            <person name="Ouedraogo J.P."/>
            <person name="Overkamp K.M."/>
            <person name="Park H.-S."/>
            <person name="Perrone G."/>
            <person name="Piumi F."/>
            <person name="Punt P.J."/>
            <person name="Ram A.F."/>
            <person name="Ramon A."/>
            <person name="Rauscher S."/>
            <person name="Record E."/>
            <person name="Riano-Pachon D.M."/>
            <person name="Robert V."/>
            <person name="Roehrig J."/>
            <person name="Ruller R."/>
            <person name="Salamov A."/>
            <person name="Salih N.S."/>
            <person name="Samson R.A."/>
            <person name="Sandor E."/>
            <person name="Sanguinetti M."/>
            <person name="Schuetze T."/>
            <person name="Sepcic K."/>
            <person name="Shelest E."/>
            <person name="Sherlock G."/>
            <person name="Sophianopoulou V."/>
            <person name="Squina F.M."/>
            <person name="Sun H."/>
            <person name="Susca A."/>
            <person name="Todd R.B."/>
            <person name="Tsang A."/>
            <person name="Unkles S.E."/>
            <person name="van de Wiele N."/>
            <person name="van Rossen-Uffink D."/>
            <person name="Oliveira J.V."/>
            <person name="Vesth T.C."/>
            <person name="Visser J."/>
            <person name="Yu J.-H."/>
            <person name="Zhou M."/>
            <person name="Andersen M.R."/>
            <person name="Archer D.B."/>
            <person name="Baker S.E."/>
            <person name="Benoit I."/>
            <person name="Brakhage A.A."/>
            <person name="Braus G.H."/>
            <person name="Fischer R."/>
            <person name="Frisvad J.C."/>
            <person name="Goldman G.H."/>
            <person name="Houbraken J."/>
            <person name="Oakley B."/>
            <person name="Pocsi I."/>
            <person name="Scazzocchio C."/>
            <person name="Seiboth B."/>
            <person name="vanKuyk P.A."/>
            <person name="Wortman J."/>
            <person name="Dyer P.S."/>
            <person name="Grigoriev I.V."/>
        </authorList>
    </citation>
    <scope>NUCLEOTIDE SEQUENCE [LARGE SCALE GENOMIC DNA]</scope>
    <source>
        <strain evidence="13">CBS 593.65</strain>
    </source>
</reference>
<dbReference type="Gene3D" id="3.40.390.10">
    <property type="entry name" value="Collagenase (Catalytic Domain)"/>
    <property type="match status" value="1"/>
</dbReference>
<feature type="region of interest" description="Disordered" evidence="9">
    <location>
        <begin position="265"/>
        <end position="293"/>
    </location>
</feature>
<evidence type="ECO:0000256" key="7">
    <source>
        <dbReference type="ARBA" id="ARBA00023049"/>
    </source>
</evidence>
<evidence type="ECO:0000256" key="10">
    <source>
        <dbReference type="SAM" id="SignalP"/>
    </source>
</evidence>
<dbReference type="GO" id="GO:0006508">
    <property type="term" value="P:proteolysis"/>
    <property type="evidence" value="ECO:0007669"/>
    <property type="project" value="UniProtKB-KW"/>
</dbReference>
<keyword evidence="3" id="KW-0479">Metal-binding</keyword>
<dbReference type="Proteomes" id="UP000184356">
    <property type="component" value="Unassembled WGS sequence"/>
</dbReference>
<dbReference type="STRING" id="1036612.A0A1L9TV90"/>
<evidence type="ECO:0000256" key="6">
    <source>
        <dbReference type="ARBA" id="ARBA00022833"/>
    </source>
</evidence>
<evidence type="ECO:0000259" key="11">
    <source>
        <dbReference type="Pfam" id="PF05572"/>
    </source>
</evidence>
<dbReference type="OrthoDB" id="536211at2759"/>
<feature type="chain" id="PRO_5013177227" description="Peptidase M43 pregnancy-associated plasma-A domain-containing protein" evidence="10">
    <location>
        <begin position="20"/>
        <end position="347"/>
    </location>
</feature>
<keyword evidence="4 10" id="KW-0732">Signal</keyword>
<proteinExistence type="inferred from homology"/>
<evidence type="ECO:0000256" key="1">
    <source>
        <dbReference type="ARBA" id="ARBA00008721"/>
    </source>
</evidence>
<dbReference type="Pfam" id="PF05572">
    <property type="entry name" value="Peptidase_M43"/>
    <property type="match status" value="1"/>
</dbReference>
<evidence type="ECO:0000256" key="8">
    <source>
        <dbReference type="ARBA" id="ARBA00023157"/>
    </source>
</evidence>
<sequence>MLLFALPAILLGLVSLGAAFCGTPDLTDEDHAILRELHANSSTRLNTRSLAVDPIQVYVHVVTDSKQNDLYTDDVQKNIDVLNERFAGTLFNFMLADTRAIVYEYGKELHDNTDADRYIKKHHIGTADTLNIYLVPRVYKGVGGYSTLPWNYKRYPQSDGIVLVRDESLIGKDKKASLGVSLVHEVGHWLGLGHTSDGGCSEPGDYIDDTPAHIERVGGCPVGRDTCPDMPGLDPIHNYMSFYSDDCKSEFTPGQIRRMEESWEKYRDAERPRTTTTTKHKHPSTRHPLSGLPPGLLPPWLRPHGNHTGSIRTSHRLAPNLLLAPKPLPQTPRHPSRVSKAEPFCGV</sequence>
<dbReference type="AlphaFoldDB" id="A0A1L9TV90"/>
<keyword evidence="5" id="KW-0378">Hydrolase</keyword>
<dbReference type="GeneID" id="63760236"/>
<feature type="signal peptide" evidence="10">
    <location>
        <begin position="1"/>
        <end position="19"/>
    </location>
</feature>
<dbReference type="RefSeq" id="XP_040707163.1">
    <property type="nucleotide sequence ID" value="XM_040844163.1"/>
</dbReference>
<dbReference type="PANTHER" id="PTHR47466">
    <property type="match status" value="1"/>
</dbReference>
<dbReference type="GO" id="GO:0008237">
    <property type="term" value="F:metallopeptidase activity"/>
    <property type="evidence" value="ECO:0007669"/>
    <property type="project" value="UniProtKB-KW"/>
</dbReference>
<evidence type="ECO:0000256" key="3">
    <source>
        <dbReference type="ARBA" id="ARBA00022723"/>
    </source>
</evidence>
<gene>
    <name evidence="12" type="ORF">ASPSYDRAFT_25440</name>
</gene>
<organism evidence="12 13">
    <name type="scientific">Aspergillus sydowii CBS 593.65</name>
    <dbReference type="NCBI Taxonomy" id="1036612"/>
    <lineage>
        <taxon>Eukaryota</taxon>
        <taxon>Fungi</taxon>
        <taxon>Dikarya</taxon>
        <taxon>Ascomycota</taxon>
        <taxon>Pezizomycotina</taxon>
        <taxon>Eurotiomycetes</taxon>
        <taxon>Eurotiomycetidae</taxon>
        <taxon>Eurotiales</taxon>
        <taxon>Aspergillaceae</taxon>
        <taxon>Aspergillus</taxon>
        <taxon>Aspergillus subgen. Nidulantes</taxon>
    </lineage>
</organism>
<evidence type="ECO:0000256" key="2">
    <source>
        <dbReference type="ARBA" id="ARBA00022670"/>
    </source>
</evidence>
<keyword evidence="6" id="KW-0862">Zinc</keyword>
<dbReference type="InterPro" id="IPR024079">
    <property type="entry name" value="MetalloPept_cat_dom_sf"/>
</dbReference>
<evidence type="ECO:0000313" key="12">
    <source>
        <dbReference type="EMBL" id="OJJ63357.1"/>
    </source>
</evidence>
<evidence type="ECO:0000256" key="9">
    <source>
        <dbReference type="SAM" id="MobiDB-lite"/>
    </source>
</evidence>
<keyword evidence="7" id="KW-0482">Metalloprotease</keyword>
<keyword evidence="13" id="KW-1185">Reference proteome</keyword>
<dbReference type="SUPFAM" id="SSF55486">
    <property type="entry name" value="Metalloproteases ('zincins'), catalytic domain"/>
    <property type="match status" value="1"/>
</dbReference>
<comment type="similarity">
    <text evidence="1">Belongs to the peptidase M43B family.</text>
</comment>
<evidence type="ECO:0000313" key="13">
    <source>
        <dbReference type="Proteomes" id="UP000184356"/>
    </source>
</evidence>
<evidence type="ECO:0000256" key="4">
    <source>
        <dbReference type="ARBA" id="ARBA00022729"/>
    </source>
</evidence>